<dbReference type="AlphaFoldDB" id="A0A0K2SIJ9"/>
<organism evidence="2 3">
    <name type="scientific">Limnochorda pilosa</name>
    <dbReference type="NCBI Taxonomy" id="1555112"/>
    <lineage>
        <taxon>Bacteria</taxon>
        <taxon>Bacillati</taxon>
        <taxon>Bacillota</taxon>
        <taxon>Limnochordia</taxon>
        <taxon>Limnochordales</taxon>
        <taxon>Limnochordaceae</taxon>
        <taxon>Limnochorda</taxon>
    </lineage>
</organism>
<dbReference type="EMBL" id="AP014924">
    <property type="protein sequence ID" value="BAS26938.1"/>
    <property type="molecule type" value="Genomic_DNA"/>
</dbReference>
<sequence>MRRRWRHPGWPCHPGRAGPPRRPFLVRRVPAGRRGGPQDHRGPGAAERPPGDAPRRRGLFARWGRWRAAAILLLLASLAANGRLVLETWKPGGSHSEDALVAQLEALQEVLFAPEYVAPRVFALEGAGSDPAGKVAFCRVSDGSFYVMVASRGWPPDAPDQGYHLWLQAGDQVIDGGRLTFTGDRGLAVLELPEPIPVQAVRLGTGQGSPMLWTQVDDPWPAPRETW</sequence>
<name>A0A0K2SIJ9_LIMPI</name>
<accession>A0A0K2SIJ9</accession>
<gene>
    <name evidence="2" type="ORF">LIP_1081</name>
</gene>
<dbReference type="Proteomes" id="UP000065807">
    <property type="component" value="Chromosome"/>
</dbReference>
<dbReference type="RefSeq" id="WP_068135118.1">
    <property type="nucleotide sequence ID" value="NZ_AP014924.1"/>
</dbReference>
<evidence type="ECO:0000256" key="1">
    <source>
        <dbReference type="SAM" id="MobiDB-lite"/>
    </source>
</evidence>
<keyword evidence="3" id="KW-1185">Reference proteome</keyword>
<reference evidence="3" key="2">
    <citation type="journal article" date="2016" name="Int. J. Syst. Evol. Microbiol.">
        <title>Complete genome sequence and cell structure of Limnochorda pilosa, a Gram-negative spore-former within the phylum Firmicutes.</title>
        <authorList>
            <person name="Watanabe M."/>
            <person name="Kojima H."/>
            <person name="Fukui M."/>
        </authorList>
    </citation>
    <scope>NUCLEOTIDE SEQUENCE [LARGE SCALE GENOMIC DNA]</scope>
    <source>
        <strain evidence="3">HC45</strain>
    </source>
</reference>
<reference evidence="3" key="1">
    <citation type="submission" date="2015-07" db="EMBL/GenBank/DDBJ databases">
        <title>Complete genome sequence and phylogenetic analysis of Limnochorda pilosa.</title>
        <authorList>
            <person name="Watanabe M."/>
            <person name="Kojima H."/>
            <person name="Fukui M."/>
        </authorList>
    </citation>
    <scope>NUCLEOTIDE SEQUENCE [LARGE SCALE GENOMIC DNA]</scope>
    <source>
        <strain evidence="3">HC45</strain>
    </source>
</reference>
<dbReference type="KEGG" id="lpil:LIP_1081"/>
<evidence type="ECO:0000313" key="3">
    <source>
        <dbReference type="Proteomes" id="UP000065807"/>
    </source>
</evidence>
<proteinExistence type="predicted"/>
<feature type="region of interest" description="Disordered" evidence="1">
    <location>
        <begin position="1"/>
        <end position="54"/>
    </location>
</feature>
<protein>
    <submittedName>
        <fullName evidence="2">Uncharacterized protein</fullName>
    </submittedName>
</protein>
<evidence type="ECO:0000313" key="2">
    <source>
        <dbReference type="EMBL" id="BAS26938.1"/>
    </source>
</evidence>